<protein>
    <recommendedName>
        <fullName evidence="2">DNA mismatch repair protein MutS core domain-containing protein</fullName>
    </recommendedName>
</protein>
<evidence type="ECO:0000259" key="2">
    <source>
        <dbReference type="Pfam" id="PF05192"/>
    </source>
</evidence>
<dbReference type="SUPFAM" id="SSF48334">
    <property type="entry name" value="DNA repair protein MutS, domain III"/>
    <property type="match status" value="1"/>
</dbReference>
<keyword evidence="4" id="KW-1185">Reference proteome</keyword>
<dbReference type="InterPro" id="IPR036678">
    <property type="entry name" value="MutS_con_dom_sf"/>
</dbReference>
<evidence type="ECO:0000313" key="4">
    <source>
        <dbReference type="Proteomes" id="UP001482620"/>
    </source>
</evidence>
<accession>A0ABV0UMN9</accession>
<keyword evidence="1" id="KW-0234">DNA repair</keyword>
<proteinExistence type="predicted"/>
<gene>
    <name evidence="3" type="ORF">ILYODFUR_024158</name>
</gene>
<dbReference type="PANTHER" id="PTHR11361">
    <property type="entry name" value="DNA MISMATCH REPAIR PROTEIN MUTS FAMILY MEMBER"/>
    <property type="match status" value="1"/>
</dbReference>
<sequence length="178" mass="20255">MGGRRGTPWPECQSITGQFLERPINLTVLSLDCGRKPEYPTADRIRVERRDSAEFEFTSAMSTVVKFYCHTPEKDSRSLSSVASFESPVICCLGPLIQYLQEFNLERVLRNKSSFRHLPCESGGMNLSAATLRNLEILNNQTDGSVRGSLMWVLDHTRTTFGRRLLRKWVSQPLTDLQ</sequence>
<reference evidence="3 4" key="1">
    <citation type="submission" date="2021-06" db="EMBL/GenBank/DDBJ databases">
        <authorList>
            <person name="Palmer J.M."/>
        </authorList>
    </citation>
    <scope>NUCLEOTIDE SEQUENCE [LARGE SCALE GENOMIC DNA]</scope>
    <source>
        <strain evidence="4">if_2019</strain>
        <tissue evidence="3">Muscle</tissue>
    </source>
</reference>
<evidence type="ECO:0000313" key="3">
    <source>
        <dbReference type="EMBL" id="MEQ2245108.1"/>
    </source>
</evidence>
<dbReference type="InterPro" id="IPR036187">
    <property type="entry name" value="DNA_mismatch_repair_MutS_sf"/>
</dbReference>
<dbReference type="EMBL" id="JAHRIQ010072348">
    <property type="protein sequence ID" value="MEQ2245108.1"/>
    <property type="molecule type" value="Genomic_DNA"/>
</dbReference>
<evidence type="ECO:0000256" key="1">
    <source>
        <dbReference type="ARBA" id="ARBA00023204"/>
    </source>
</evidence>
<keyword evidence="1" id="KW-0227">DNA damage</keyword>
<dbReference type="Gene3D" id="3.30.420.110">
    <property type="entry name" value="MutS, connector domain"/>
    <property type="match status" value="1"/>
</dbReference>
<dbReference type="Gene3D" id="1.10.1420.10">
    <property type="match status" value="1"/>
</dbReference>
<comment type="caution">
    <text evidence="3">The sequence shown here is derived from an EMBL/GenBank/DDBJ whole genome shotgun (WGS) entry which is preliminary data.</text>
</comment>
<organism evidence="3 4">
    <name type="scientific">Ilyodon furcidens</name>
    <name type="common">goldbreast splitfin</name>
    <dbReference type="NCBI Taxonomy" id="33524"/>
    <lineage>
        <taxon>Eukaryota</taxon>
        <taxon>Metazoa</taxon>
        <taxon>Chordata</taxon>
        <taxon>Craniata</taxon>
        <taxon>Vertebrata</taxon>
        <taxon>Euteleostomi</taxon>
        <taxon>Actinopterygii</taxon>
        <taxon>Neopterygii</taxon>
        <taxon>Teleostei</taxon>
        <taxon>Neoteleostei</taxon>
        <taxon>Acanthomorphata</taxon>
        <taxon>Ovalentaria</taxon>
        <taxon>Atherinomorphae</taxon>
        <taxon>Cyprinodontiformes</taxon>
        <taxon>Goodeidae</taxon>
        <taxon>Ilyodon</taxon>
    </lineage>
</organism>
<dbReference type="Pfam" id="PF05192">
    <property type="entry name" value="MutS_III"/>
    <property type="match status" value="1"/>
</dbReference>
<name>A0ABV0UMN9_9TELE</name>
<feature type="domain" description="DNA mismatch repair protein MutS core" evidence="2">
    <location>
        <begin position="130"/>
        <end position="177"/>
    </location>
</feature>
<dbReference type="InterPro" id="IPR045076">
    <property type="entry name" value="MutS"/>
</dbReference>
<dbReference type="Proteomes" id="UP001482620">
    <property type="component" value="Unassembled WGS sequence"/>
</dbReference>
<dbReference type="PANTHER" id="PTHR11361:SF122">
    <property type="entry name" value="DNA MISMATCH REPAIR PROTEIN MSH3"/>
    <property type="match status" value="1"/>
</dbReference>
<dbReference type="InterPro" id="IPR007696">
    <property type="entry name" value="DNA_mismatch_repair_MutS_core"/>
</dbReference>